<accession>A0A381F5I0</accession>
<dbReference type="OrthoDB" id="9776406at2"/>
<dbReference type="GeneID" id="303675919"/>
<evidence type="ECO:0000313" key="4">
    <source>
        <dbReference type="Proteomes" id="UP000255231"/>
    </source>
</evidence>
<proteinExistence type="predicted"/>
<evidence type="ECO:0000313" key="3">
    <source>
        <dbReference type="Proteomes" id="UP000185725"/>
    </source>
</evidence>
<keyword evidence="2" id="KW-0548">Nucleotidyltransferase</keyword>
<dbReference type="KEGG" id="cil:EG358_19655"/>
<dbReference type="Gene3D" id="1.20.120.330">
    <property type="entry name" value="Nucleotidyltransferases domain 2"/>
    <property type="match status" value="1"/>
</dbReference>
<dbReference type="InterPro" id="IPR043519">
    <property type="entry name" value="NT_sf"/>
</dbReference>
<protein>
    <submittedName>
        <fullName evidence="2">Aminoglycoside 6-adenylyltransferase</fullName>
        <ecNumber evidence="2">2.7.7.-</ecNumber>
    </submittedName>
</protein>
<name>A0A381F5I0_9FLAO</name>
<dbReference type="EC" id="2.7.7.-" evidence="2"/>
<sequence length="284" mass="33413">MINQNDIQNKILNIAKADDRIRAVILNGSRANPNVNPDKYQDFDIVFIVKDFDSFLTDRSWMNVLGKPILQQLPDEMDLGRNENEEKISFGFLMIFEDENRIDLTLFPCEKFETHFKIDSLSIVWLDKDNLLKNIPKPSDEDYHITKPNQQEFSEVCNEFWWTITYVAKGLKREEIIYAKDMMENVVRPMFWQLIEWNIGCKHNFRISVGKSGKFAKNFITESLFENILKTYSDSNIDNNWNALLLMAKIFNDEQNKLGKELNFQINATEAENSSKYIQKIQLE</sequence>
<evidence type="ECO:0000313" key="2">
    <source>
        <dbReference type="EMBL" id="SUX41785.1"/>
    </source>
</evidence>
<dbReference type="RefSeq" id="WP_076561904.1">
    <property type="nucleotide sequence ID" value="NZ_CP033929.1"/>
</dbReference>
<dbReference type="Proteomes" id="UP000185725">
    <property type="component" value="Unassembled WGS sequence"/>
</dbReference>
<dbReference type="SUPFAM" id="SSF81301">
    <property type="entry name" value="Nucleotidyltransferase"/>
    <property type="match status" value="1"/>
</dbReference>
<organism evidence="2 4">
    <name type="scientific">Chryseobacterium indoltheticum</name>
    <dbReference type="NCBI Taxonomy" id="254"/>
    <lineage>
        <taxon>Bacteria</taxon>
        <taxon>Pseudomonadati</taxon>
        <taxon>Bacteroidota</taxon>
        <taxon>Flavobacteriia</taxon>
        <taxon>Flavobacteriales</taxon>
        <taxon>Weeksellaceae</taxon>
        <taxon>Chryseobacterium group</taxon>
        <taxon>Chryseobacterium</taxon>
    </lineage>
</organism>
<dbReference type="AlphaFoldDB" id="A0A381F5I0"/>
<reference evidence="1 3" key="1">
    <citation type="submission" date="2017-01" db="EMBL/GenBank/DDBJ databases">
        <authorList>
            <person name="Varghese N."/>
            <person name="Submissions S."/>
        </authorList>
    </citation>
    <scope>NUCLEOTIDE SEQUENCE [LARGE SCALE GENOMIC DNA]</scope>
    <source>
        <strain evidence="1 3">ATCC 27950</strain>
    </source>
</reference>
<dbReference type="EMBL" id="FTMF01000012">
    <property type="protein sequence ID" value="SIR07836.1"/>
    <property type="molecule type" value="Genomic_DNA"/>
</dbReference>
<gene>
    <name evidence="2" type="primary">aadK</name>
    <name evidence="2" type="ORF">NCTC13560_00593</name>
    <name evidence="1" type="ORF">SAMN05421682_11217</name>
</gene>
<dbReference type="Proteomes" id="UP000255231">
    <property type="component" value="Unassembled WGS sequence"/>
</dbReference>
<dbReference type="InterPro" id="IPR007530">
    <property type="entry name" value="Aminoglycoside_adenylylTfrase"/>
</dbReference>
<dbReference type="Pfam" id="PF04439">
    <property type="entry name" value="Adenyl_transf"/>
    <property type="match status" value="1"/>
</dbReference>
<reference evidence="2 4" key="2">
    <citation type="submission" date="2018-06" db="EMBL/GenBank/DDBJ databases">
        <authorList>
            <consortium name="Pathogen Informatics"/>
            <person name="Doyle S."/>
        </authorList>
    </citation>
    <scope>NUCLEOTIDE SEQUENCE [LARGE SCALE GENOMIC DNA]</scope>
    <source>
        <strain evidence="2 4">NCTC13560</strain>
    </source>
</reference>
<dbReference type="Gene3D" id="3.30.460.10">
    <property type="entry name" value="Beta Polymerase, domain 2"/>
    <property type="match status" value="1"/>
</dbReference>
<dbReference type="EMBL" id="UFVS01000001">
    <property type="protein sequence ID" value="SUX41785.1"/>
    <property type="molecule type" value="Genomic_DNA"/>
</dbReference>
<dbReference type="GO" id="GO:0016779">
    <property type="term" value="F:nucleotidyltransferase activity"/>
    <property type="evidence" value="ECO:0007669"/>
    <property type="project" value="UniProtKB-KW"/>
</dbReference>
<evidence type="ECO:0000313" key="1">
    <source>
        <dbReference type="EMBL" id="SIR07836.1"/>
    </source>
</evidence>
<dbReference type="PIRSF" id="PIRSF000812">
    <property type="entry name" value="AAD"/>
    <property type="match status" value="1"/>
</dbReference>
<dbReference type="SUPFAM" id="SSF81631">
    <property type="entry name" value="PAP/OAS1 substrate-binding domain"/>
    <property type="match status" value="1"/>
</dbReference>
<keyword evidence="3" id="KW-1185">Reference proteome</keyword>
<keyword evidence="2" id="KW-0808">Transferase</keyword>